<gene>
    <name evidence="3" type="primary">traC_1</name>
    <name evidence="2" type="synonym">traC_4</name>
    <name evidence="3" type="ORF">REISMN_01760</name>
    <name evidence="2" type="ORF">REISMN_05320</name>
</gene>
<dbReference type="PANTHER" id="PTHR38467">
    <property type="match status" value="1"/>
</dbReference>
<dbReference type="PANTHER" id="PTHR38467:SF1">
    <property type="entry name" value="CONJUGATIVE TRANSFER: ASSEMBLY"/>
    <property type="match status" value="1"/>
</dbReference>
<dbReference type="Gene3D" id="3.40.50.300">
    <property type="entry name" value="P-loop containing nucleotide triphosphate hydrolases"/>
    <property type="match status" value="1"/>
</dbReference>
<dbReference type="Proteomes" id="UP000027161">
    <property type="component" value="Unassembled WGS sequence"/>
</dbReference>
<dbReference type="InterPro" id="IPR053155">
    <property type="entry name" value="F-pilin_assembly_TraC"/>
</dbReference>
<proteinExistence type="predicted"/>
<dbReference type="RefSeq" id="WP_008580490.1">
    <property type="nucleotide sequence ID" value="NZ_CP113531.1"/>
</dbReference>
<evidence type="ECO:0000313" key="2">
    <source>
        <dbReference type="EMBL" id="KDO02759.1"/>
    </source>
</evidence>
<reference evidence="3 4" key="1">
    <citation type="submission" date="2014-02" db="EMBL/GenBank/DDBJ databases">
        <title>Draft genome sequence of Rickettsia buchneri sp. nov. ISO7T.</title>
        <authorList>
            <person name="Felsheim R.F."/>
            <person name="Kurtti T.J."/>
            <person name="Munderloh U.G."/>
        </authorList>
    </citation>
    <scope>NUCLEOTIDE SEQUENCE [LARGE SCALE GENOMIC DNA]</scope>
    <source>
        <strain evidence="3 4">ISO7</strain>
    </source>
</reference>
<dbReference type="Pfam" id="PF11130">
    <property type="entry name" value="TraC_F_IV"/>
    <property type="match status" value="1"/>
</dbReference>
<organism evidence="3 4">
    <name type="scientific">Rickettsia tamurae subsp. buchneri</name>
    <dbReference type="NCBI Taxonomy" id="1462938"/>
    <lineage>
        <taxon>Bacteria</taxon>
        <taxon>Pseudomonadati</taxon>
        <taxon>Pseudomonadota</taxon>
        <taxon>Alphaproteobacteria</taxon>
        <taxon>Rickettsiales</taxon>
        <taxon>Rickettsiaceae</taxon>
        <taxon>Rickettsieae</taxon>
        <taxon>Rickettsia</taxon>
        <taxon>spotted fever group</taxon>
    </lineage>
</organism>
<dbReference type="Gene3D" id="1.10.8.730">
    <property type="match status" value="1"/>
</dbReference>
<dbReference type="SUPFAM" id="SSF52540">
    <property type="entry name" value="P-loop containing nucleoside triphosphate hydrolases"/>
    <property type="match status" value="1"/>
</dbReference>
<sequence>MKAQVHQDFARERLAKHFVYESYDERSQLFFNRGSVGFVLLGWPLVGTSLQAQGEIAEFLRNEENLPAGSSLQVLMIGSQHIDHFLVNWQNHRQGEIFCKLAERRVEFLKLKAKTEGTIKDMILLISMTIPGIQTNIDDIVRRKECLSDTFKSIGLVTENVDAKQLLKFIRIIFGWQEEEHAEINPYELLSEQILPGNFSLFEEQDHVRLNDNQAFISLEASKRPLEWQLSAMDLFLGNEMRRGEYIKSNFLIHFGLQIMLNQTIAKTSAITKREALERNIAAGMGKFFSDLIAEAHDMNGVVASLQSGDRVVNIHLNVIMWDEKEKAKQSASQVCSMLRRSGWYFTPCTYDHLPIVLASMPMQLVEEVKNYVGEGFNYIFGQKIGGLGVALSSLGRGKRTISSESKVLLPIVGEWKGDLSSPGMLLTGRRGQIMYWSPFGSALLPTVKSHSTAPNENFNLCIAGVPGSGKSVFMQELMLSILGVGGKVFVLDYGRSFKRSCLLLGGTYIEFDVKNPISINPFSRVPEGDDERASEARSDFLSSFPSILATMAAPQYGTGTSDLQQPMLQKALIAVWQDKGAKAEITDIANWLLAREESYAQELGNMLFPFTREGQHGKFFSGPAQLSLNSEIVVIETDHLRSTPELLAVIVQIMIVHINQTMVKGNRDRPFLIMIDEAWKLLAGKRSGEFIEEAGRIARKYNGSITLATQQLTDYFRQEGSASEKAFENSAHKIILKQNPETFKAMRANPKLAGFVDEEWKLNLLQSIHSSPPHYSEAAIYGPNVHGVIGSLMIDPFTLLLTSTNARDYQALEDRMVRGMKVAEAINDVLKENRMGL</sequence>
<protein>
    <submittedName>
        <fullName evidence="3">Conjugal transfer protein TraC</fullName>
    </submittedName>
    <submittedName>
        <fullName evidence="2">Conjugative transfer protein TraC</fullName>
    </submittedName>
</protein>
<dbReference type="EMBL" id="JFKF01000114">
    <property type="protein sequence ID" value="KDO02759.1"/>
    <property type="molecule type" value="Genomic_DNA"/>
</dbReference>
<dbReference type="InterPro" id="IPR027417">
    <property type="entry name" value="P-loop_NTPase"/>
</dbReference>
<evidence type="ECO:0000313" key="3">
    <source>
        <dbReference type="EMBL" id="KDO03388.1"/>
    </source>
</evidence>
<dbReference type="InterPro" id="IPR043964">
    <property type="entry name" value="P-loop_TraG"/>
</dbReference>
<feature type="domain" description="TraG P-loop" evidence="1">
    <location>
        <begin position="604"/>
        <end position="741"/>
    </location>
</feature>
<name>A0A8E0WMH8_9RICK</name>
<evidence type="ECO:0000313" key="4">
    <source>
        <dbReference type="Proteomes" id="UP000027161"/>
    </source>
</evidence>
<accession>A0A8E0WMH8</accession>
<dbReference type="Pfam" id="PF19044">
    <property type="entry name" value="P-loop_TraG"/>
    <property type="match status" value="2"/>
</dbReference>
<dbReference type="InterPro" id="IPR025955">
    <property type="entry name" value="TraC/Conjuga_ATPase"/>
</dbReference>
<dbReference type="EMBL" id="JFKF01000035">
    <property type="protein sequence ID" value="KDO03388.1"/>
    <property type="molecule type" value="Genomic_DNA"/>
</dbReference>
<feature type="domain" description="TraG P-loop" evidence="1">
    <location>
        <begin position="457"/>
        <end position="524"/>
    </location>
</feature>
<dbReference type="AlphaFoldDB" id="A0A8E0WMH8"/>
<evidence type="ECO:0000259" key="1">
    <source>
        <dbReference type="Pfam" id="PF19044"/>
    </source>
</evidence>
<keyword evidence="4" id="KW-1185">Reference proteome</keyword>
<comment type="caution">
    <text evidence="3">The sequence shown here is derived from an EMBL/GenBank/DDBJ whole genome shotgun (WGS) entry which is preliminary data.</text>
</comment>